<dbReference type="PANTHER" id="PTHR34109:SF1">
    <property type="entry name" value="VOC DOMAIN-CONTAINING PROTEIN"/>
    <property type="match status" value="1"/>
</dbReference>
<keyword evidence="3" id="KW-1185">Reference proteome</keyword>
<dbReference type="RefSeq" id="WP_222990183.1">
    <property type="nucleotide sequence ID" value="NZ_JAINVV010000004.1"/>
</dbReference>
<evidence type="ECO:0000313" key="3">
    <source>
        <dbReference type="Proteomes" id="UP000706039"/>
    </source>
</evidence>
<dbReference type="PROSITE" id="PS51819">
    <property type="entry name" value="VOC"/>
    <property type="match status" value="1"/>
</dbReference>
<feature type="domain" description="VOC" evidence="1">
    <location>
        <begin position="7"/>
        <end position="132"/>
    </location>
</feature>
<organism evidence="2 3">
    <name type="scientific">Sphingomonas colocasiae</name>
    <dbReference type="NCBI Taxonomy" id="1848973"/>
    <lineage>
        <taxon>Bacteria</taxon>
        <taxon>Pseudomonadati</taxon>
        <taxon>Pseudomonadota</taxon>
        <taxon>Alphaproteobacteria</taxon>
        <taxon>Sphingomonadales</taxon>
        <taxon>Sphingomonadaceae</taxon>
        <taxon>Sphingomonas</taxon>
    </lineage>
</organism>
<proteinExistence type="predicted"/>
<sequence>MADMSKRPALVSAVVYKDAMAAFEWLQSAFGFEPAMLITDADGNLAHSEMIFGDGWIMVGNEWSDDHRSPANLGGKNTQTVHVQMSTDIDAHCEHARKAGAEILMEPETQFYGDRTYRARDPEGHIWTFGQTVKQVEPEDWDRDTGLKTKIWP</sequence>
<dbReference type="PANTHER" id="PTHR34109">
    <property type="entry name" value="BNAUNNG04460D PROTEIN-RELATED"/>
    <property type="match status" value="1"/>
</dbReference>
<reference evidence="2 3" key="1">
    <citation type="submission" date="2021-08" db="EMBL/GenBank/DDBJ databases">
        <authorList>
            <person name="Tuo L."/>
        </authorList>
    </citation>
    <scope>NUCLEOTIDE SEQUENCE [LARGE SCALE GENOMIC DNA]</scope>
    <source>
        <strain evidence="2 3">JCM 31229</strain>
    </source>
</reference>
<dbReference type="InterPro" id="IPR037523">
    <property type="entry name" value="VOC_core"/>
</dbReference>
<comment type="caution">
    <text evidence="2">The sequence shown here is derived from an EMBL/GenBank/DDBJ whole genome shotgun (WGS) entry which is preliminary data.</text>
</comment>
<protein>
    <submittedName>
        <fullName evidence="2">VOC family protein</fullName>
    </submittedName>
</protein>
<dbReference type="InterPro" id="IPR029068">
    <property type="entry name" value="Glyas_Bleomycin-R_OHBP_Dase"/>
</dbReference>
<dbReference type="Pfam" id="PF00903">
    <property type="entry name" value="Glyoxalase"/>
    <property type="match status" value="1"/>
</dbReference>
<name>A0ABS7PPC7_9SPHN</name>
<dbReference type="Gene3D" id="3.30.720.120">
    <property type="match status" value="1"/>
</dbReference>
<dbReference type="Proteomes" id="UP000706039">
    <property type="component" value="Unassembled WGS sequence"/>
</dbReference>
<gene>
    <name evidence="2" type="ORF">K7G82_12745</name>
</gene>
<dbReference type="Gene3D" id="3.30.720.110">
    <property type="match status" value="1"/>
</dbReference>
<evidence type="ECO:0000313" key="2">
    <source>
        <dbReference type="EMBL" id="MBY8823166.1"/>
    </source>
</evidence>
<dbReference type="InterPro" id="IPR004360">
    <property type="entry name" value="Glyas_Fos-R_dOase_dom"/>
</dbReference>
<evidence type="ECO:0000259" key="1">
    <source>
        <dbReference type="PROSITE" id="PS51819"/>
    </source>
</evidence>
<dbReference type="EMBL" id="JAINVV010000004">
    <property type="protein sequence ID" value="MBY8823166.1"/>
    <property type="molecule type" value="Genomic_DNA"/>
</dbReference>
<accession>A0ABS7PPC7</accession>
<dbReference type="SUPFAM" id="SSF54593">
    <property type="entry name" value="Glyoxalase/Bleomycin resistance protein/Dihydroxybiphenyl dioxygenase"/>
    <property type="match status" value="1"/>
</dbReference>